<dbReference type="RefSeq" id="WP_164033291.1">
    <property type="nucleotide sequence ID" value="NZ_JAABOQ010000006.1"/>
</dbReference>
<dbReference type="AlphaFoldDB" id="A0A6M0CLS6"/>
<dbReference type="Proteomes" id="UP000474296">
    <property type="component" value="Unassembled WGS sequence"/>
</dbReference>
<comment type="caution">
    <text evidence="2">The sequence shown here is derived from an EMBL/GenBank/DDBJ whole genome shotgun (WGS) entry which is preliminary data.</text>
</comment>
<proteinExistence type="predicted"/>
<evidence type="ECO:0000313" key="3">
    <source>
        <dbReference type="Proteomes" id="UP000474296"/>
    </source>
</evidence>
<feature type="signal peptide" evidence="1">
    <location>
        <begin position="1"/>
        <end position="25"/>
    </location>
</feature>
<accession>A0A6M0CLS6</accession>
<evidence type="ECO:0000256" key="1">
    <source>
        <dbReference type="SAM" id="SignalP"/>
    </source>
</evidence>
<evidence type="ECO:0000313" key="2">
    <source>
        <dbReference type="EMBL" id="NER18612.1"/>
    </source>
</evidence>
<reference evidence="2 3" key="1">
    <citation type="submission" date="2020-01" db="EMBL/GenBank/DDBJ databases">
        <title>Spongiivirga citrea KCTC 32990T.</title>
        <authorList>
            <person name="Wang G."/>
        </authorList>
    </citation>
    <scope>NUCLEOTIDE SEQUENCE [LARGE SCALE GENOMIC DNA]</scope>
    <source>
        <strain evidence="2 3">KCTC 32990</strain>
    </source>
</reference>
<sequence length="292" mass="32421">MSNYFNQLKKLLCVIMVAVFMKINAQDPNLIFTLVSLTTTQMNSITPPLGAMIFNSTENAIFQYSGSWEQIPVDNSTWSTSGNSGTNPTTDFIGTADGQDLIFKANNLEAFRVSQVNQRVGINTINPNAQLDILSTEVPLRIQPNAATPAGSLSGQMFVANDGLLYAYDAVRTKWLSIDRTMFGWGRNDANTTDEYLRQYNGALSNNNGWRMIRDGTITAITVQTDAAESCTIEIRKNDTTTIVSSLTLTNEEGRHDNTINIDFNEGDFLQCFLNGTDINFPQVLIEIAWRK</sequence>
<dbReference type="EMBL" id="JAABOQ010000006">
    <property type="protein sequence ID" value="NER18612.1"/>
    <property type="molecule type" value="Genomic_DNA"/>
</dbReference>
<feature type="chain" id="PRO_5027095067" evidence="1">
    <location>
        <begin position="26"/>
        <end position="292"/>
    </location>
</feature>
<protein>
    <submittedName>
        <fullName evidence="2">Uncharacterized protein</fullName>
    </submittedName>
</protein>
<organism evidence="2 3">
    <name type="scientific">Spongiivirga citrea</name>
    <dbReference type="NCBI Taxonomy" id="1481457"/>
    <lineage>
        <taxon>Bacteria</taxon>
        <taxon>Pseudomonadati</taxon>
        <taxon>Bacteroidota</taxon>
        <taxon>Flavobacteriia</taxon>
        <taxon>Flavobacteriales</taxon>
        <taxon>Flavobacteriaceae</taxon>
        <taxon>Spongiivirga</taxon>
    </lineage>
</organism>
<keyword evidence="1" id="KW-0732">Signal</keyword>
<gene>
    <name evidence="2" type="ORF">GWK10_15435</name>
</gene>
<keyword evidence="3" id="KW-1185">Reference proteome</keyword>
<name>A0A6M0CLS6_9FLAO</name>